<sequence length="442" mass="51831">MPAKKTRLGTILSPGTFFYTIPFERGSQRLTREILDKYYPVPKGRKAFMGNHYEFKSYVNGMVSVKLNLNDGSENMLYLHTGLNELHIACTCGMPDEKLCYHAYMGLNRIMWRDYLDFQMYYWPGYESDESIRKKFLKVDVSKERIFVEPKLRYGNIFRPDIGFTDNKHLTIQEKPVSPEKELMGNRPVIAYCLAYSFGGYFGAHLPTLIPCLGLTSKDDKFVVSFQQFSRKDKPVNQIVYTSNQQQLNEISFNQYAIAKRHDDLPNEEKRTGLPNAKQAMFALWQQAIPLLLNEKYNYRYYTYWLKYLKDKPRKADMRDCKYSLESPVLSFLLKFHEDHFSFVAVVSVNGSPLQFDYKPHFFVFDNKTGLCYLMPSVQDDDLLMWVLSNNKRLTVLKTHFKEFHDTFLVKVSSFYPVLFVDPKSQKAVTYNFETISNEIVK</sequence>
<dbReference type="EMBL" id="CP043451">
    <property type="protein sequence ID" value="QEM05552.1"/>
    <property type="molecule type" value="Genomic_DNA"/>
</dbReference>
<evidence type="ECO:0000313" key="3">
    <source>
        <dbReference type="Proteomes" id="UP000250557"/>
    </source>
</evidence>
<protein>
    <recommendedName>
        <fullName evidence="5">SWIM-type domain-containing protein</fullName>
    </recommendedName>
</protein>
<dbReference type="Proteomes" id="UP000250557">
    <property type="component" value="Chromosome"/>
</dbReference>
<dbReference type="RefSeq" id="WP_112683120.1">
    <property type="nucleotide sequence ID" value="NZ_CP043451.1"/>
</dbReference>
<dbReference type="EMBL" id="CP071880">
    <property type="protein sequence ID" value="QTE51924.1"/>
    <property type="molecule type" value="Genomic_DNA"/>
</dbReference>
<evidence type="ECO:0000313" key="2">
    <source>
        <dbReference type="EMBL" id="QTE51924.1"/>
    </source>
</evidence>
<reference evidence="2 4" key="2">
    <citation type="submission" date="2021-03" db="EMBL/GenBank/DDBJ databases">
        <title>Mucilaginibacter strains isolated from gold and copper mining confer multi heavy-metal resistance.</title>
        <authorList>
            <person name="Li Y."/>
        </authorList>
    </citation>
    <scope>NUCLEOTIDE SEQUENCE [LARGE SCALE GENOMIC DNA]</scope>
    <source>
        <strain evidence="2 4">P2-4</strain>
    </source>
</reference>
<keyword evidence="4" id="KW-1185">Reference proteome</keyword>
<evidence type="ECO:0008006" key="5">
    <source>
        <dbReference type="Google" id="ProtNLM"/>
    </source>
</evidence>
<accession>A0AAE6JJ19</accession>
<dbReference type="AlphaFoldDB" id="A0AAE6JJ19"/>
<evidence type="ECO:0000313" key="1">
    <source>
        <dbReference type="EMBL" id="QEM05552.1"/>
    </source>
</evidence>
<gene>
    <name evidence="1" type="ORF">DIU31_019260</name>
    <name evidence="2" type="ORF">J3L21_08225</name>
</gene>
<name>A0AAE6JJ19_9SPHI</name>
<evidence type="ECO:0000313" key="4">
    <source>
        <dbReference type="Proteomes" id="UP000663940"/>
    </source>
</evidence>
<organism evidence="1 3">
    <name type="scientific">Mucilaginibacter rubeus</name>
    <dbReference type="NCBI Taxonomy" id="2027860"/>
    <lineage>
        <taxon>Bacteria</taxon>
        <taxon>Pseudomonadati</taxon>
        <taxon>Bacteroidota</taxon>
        <taxon>Sphingobacteriia</taxon>
        <taxon>Sphingobacteriales</taxon>
        <taxon>Sphingobacteriaceae</taxon>
        <taxon>Mucilaginibacter</taxon>
    </lineage>
</organism>
<dbReference type="Proteomes" id="UP000663940">
    <property type="component" value="Chromosome"/>
</dbReference>
<reference evidence="1 3" key="1">
    <citation type="submission" date="2019-08" db="EMBL/GenBank/DDBJ databases">
        <title>Comparative genome analysis confer to the adaptation heavy metal polluted environment.</title>
        <authorList>
            <person name="Li Y."/>
        </authorList>
    </citation>
    <scope>NUCLEOTIDE SEQUENCE [LARGE SCALE GENOMIC DNA]</scope>
    <source>
        <strain evidence="1 3">P2</strain>
    </source>
</reference>
<proteinExistence type="predicted"/>